<gene>
    <name evidence="2" type="ORF">MMF94_26740</name>
</gene>
<protein>
    <recommendedName>
        <fullName evidence="4">MYXO-CTERM domain-containing protein</fullName>
    </recommendedName>
</protein>
<keyword evidence="1" id="KW-0472">Membrane</keyword>
<dbReference type="EMBL" id="JAKXMK010000024">
    <property type="protein sequence ID" value="MCH6169311.1"/>
    <property type="molecule type" value="Genomic_DNA"/>
</dbReference>
<evidence type="ECO:0000256" key="1">
    <source>
        <dbReference type="SAM" id="Phobius"/>
    </source>
</evidence>
<evidence type="ECO:0000313" key="2">
    <source>
        <dbReference type="EMBL" id="MCH6169311.1"/>
    </source>
</evidence>
<feature type="transmembrane region" description="Helical" evidence="1">
    <location>
        <begin position="12"/>
        <end position="31"/>
    </location>
</feature>
<evidence type="ECO:0000313" key="3">
    <source>
        <dbReference type="Proteomes" id="UP001299970"/>
    </source>
</evidence>
<reference evidence="2 3" key="1">
    <citation type="submission" date="2022-03" db="EMBL/GenBank/DDBJ databases">
        <title>Pseudonocardia alaer sp. nov., a novel actinomycete isolated from reed forest soil.</title>
        <authorList>
            <person name="Wang L."/>
        </authorList>
    </citation>
    <scope>NUCLEOTIDE SEQUENCE [LARGE SCALE GENOMIC DNA]</scope>
    <source>
        <strain evidence="2 3">Y-16303</strain>
    </source>
</reference>
<evidence type="ECO:0008006" key="4">
    <source>
        <dbReference type="Google" id="ProtNLM"/>
    </source>
</evidence>
<comment type="caution">
    <text evidence="2">The sequence shown here is derived from an EMBL/GenBank/DDBJ whole genome shotgun (WGS) entry which is preliminary data.</text>
</comment>
<keyword evidence="1" id="KW-0812">Transmembrane</keyword>
<dbReference type="Proteomes" id="UP001299970">
    <property type="component" value="Unassembled WGS sequence"/>
</dbReference>
<name>A0ABS9TM09_9PSEU</name>
<keyword evidence="3" id="KW-1185">Reference proteome</keyword>
<sequence>MARDAREWTVPAPLRALMWWPAAAFVLVMVVPEAAATSIAASGVALVALGAVGPVVVRRLRGPAAVSGAVVEPPAQDPPTVEIELPTVEIKPARRVA</sequence>
<proteinExistence type="predicted"/>
<accession>A0ABS9TM09</accession>
<feature type="transmembrane region" description="Helical" evidence="1">
    <location>
        <begin position="37"/>
        <end position="57"/>
    </location>
</feature>
<dbReference type="RefSeq" id="WP_241039952.1">
    <property type="nucleotide sequence ID" value="NZ_BAAAJF010000021.1"/>
</dbReference>
<organism evidence="2 3">
    <name type="scientific">Pseudonocardia alaniniphila</name>
    <dbReference type="NCBI Taxonomy" id="75291"/>
    <lineage>
        <taxon>Bacteria</taxon>
        <taxon>Bacillati</taxon>
        <taxon>Actinomycetota</taxon>
        <taxon>Actinomycetes</taxon>
        <taxon>Pseudonocardiales</taxon>
        <taxon>Pseudonocardiaceae</taxon>
        <taxon>Pseudonocardia</taxon>
    </lineage>
</organism>
<keyword evidence="1" id="KW-1133">Transmembrane helix</keyword>